<evidence type="ECO:0000313" key="3">
    <source>
        <dbReference type="EMBL" id="GAA4154425.1"/>
    </source>
</evidence>
<keyword evidence="2" id="KW-1133">Transmembrane helix</keyword>
<keyword evidence="2" id="KW-0472">Membrane</keyword>
<organism evidence="3 4">
    <name type="scientific">Gryllotalpicola daejeonensis</name>
    <dbReference type="NCBI Taxonomy" id="993087"/>
    <lineage>
        <taxon>Bacteria</taxon>
        <taxon>Bacillati</taxon>
        <taxon>Actinomycetota</taxon>
        <taxon>Actinomycetes</taxon>
        <taxon>Micrococcales</taxon>
        <taxon>Microbacteriaceae</taxon>
        <taxon>Gryllotalpicola</taxon>
    </lineage>
</organism>
<proteinExistence type="predicted"/>
<dbReference type="EMBL" id="BAABBV010000001">
    <property type="protein sequence ID" value="GAA4154425.1"/>
    <property type="molecule type" value="Genomic_DNA"/>
</dbReference>
<feature type="region of interest" description="Disordered" evidence="1">
    <location>
        <begin position="1"/>
        <end position="88"/>
    </location>
</feature>
<gene>
    <name evidence="3" type="ORF">GCM10022286_01990</name>
</gene>
<sequence>MFNRSKTEAPSAPASDANEAARQQAEEIASGKGRATPSRKEREAANRRPLVPADRKAARVADRDRLRTERERQQAGLAAGDERYLPARDKGPQKKFARDFVDARWSVGEFLVPIVVVLLLVTFLPFPSDIKNQVSSYVLIVVWGFFLLTVIDCLVMGAMMARRLRAKFGAAERGVKWYASMRAIQLRPLRMPKPQVKRGQLPS</sequence>
<keyword evidence="2" id="KW-0812">Transmembrane</keyword>
<comment type="caution">
    <text evidence="3">The sequence shown here is derived from an EMBL/GenBank/DDBJ whole genome shotgun (WGS) entry which is preliminary data.</text>
</comment>
<protein>
    <submittedName>
        <fullName evidence="3">DUF3043 domain-containing protein</fullName>
    </submittedName>
</protein>
<dbReference type="InterPro" id="IPR021403">
    <property type="entry name" value="DUF3043"/>
</dbReference>
<feature type="compositionally biased region" description="Basic and acidic residues" evidence="1">
    <location>
        <begin position="53"/>
        <end position="73"/>
    </location>
</feature>
<feature type="transmembrane region" description="Helical" evidence="2">
    <location>
        <begin position="136"/>
        <end position="158"/>
    </location>
</feature>
<reference evidence="3" key="2">
    <citation type="submission" date="2023-12" db="EMBL/GenBank/DDBJ databases">
        <authorList>
            <person name="Sun Q."/>
            <person name="Inoue M."/>
        </authorList>
    </citation>
    <scope>NUCLEOTIDE SEQUENCE</scope>
    <source>
        <strain evidence="3">JCM 17590</strain>
    </source>
</reference>
<evidence type="ECO:0000256" key="2">
    <source>
        <dbReference type="SAM" id="Phobius"/>
    </source>
</evidence>
<feature type="transmembrane region" description="Helical" evidence="2">
    <location>
        <begin position="103"/>
        <end position="124"/>
    </location>
</feature>
<accession>A0ABP7ZDK0</accession>
<evidence type="ECO:0000313" key="4">
    <source>
        <dbReference type="Proteomes" id="UP001415169"/>
    </source>
</evidence>
<dbReference type="RefSeq" id="WP_344789873.1">
    <property type="nucleotide sequence ID" value="NZ_BAABBV010000001.1"/>
</dbReference>
<dbReference type="Proteomes" id="UP001415169">
    <property type="component" value="Unassembled WGS sequence"/>
</dbReference>
<reference evidence="3" key="1">
    <citation type="journal article" date="2014" name="Int. J. Syst. Evol. Microbiol.">
        <title>Complete genome of a new Firmicutes species belonging to the dominant human colonic microbiota ('Ruminococcus bicirculans') reveals two chromosomes and a selective capacity to utilize plant glucans.</title>
        <authorList>
            <consortium name="NISC Comparative Sequencing Program"/>
            <person name="Wegmann U."/>
            <person name="Louis P."/>
            <person name="Goesmann A."/>
            <person name="Henrissat B."/>
            <person name="Duncan S.H."/>
            <person name="Flint H.J."/>
        </authorList>
    </citation>
    <scope>NUCLEOTIDE SEQUENCE</scope>
    <source>
        <strain evidence="3">JCM 17590</strain>
    </source>
</reference>
<name>A0ABP7ZDK0_9MICO</name>
<dbReference type="Pfam" id="PF11241">
    <property type="entry name" value="DUF3043"/>
    <property type="match status" value="1"/>
</dbReference>
<keyword evidence="4" id="KW-1185">Reference proteome</keyword>
<evidence type="ECO:0000256" key="1">
    <source>
        <dbReference type="SAM" id="MobiDB-lite"/>
    </source>
</evidence>